<evidence type="ECO:0000313" key="1">
    <source>
        <dbReference type="EMBL" id="EGO21399.1"/>
    </source>
</evidence>
<dbReference type="HOGENOM" id="CLU_2414634_0_0_1"/>
<organism>
    <name type="scientific">Serpula lacrymans var. lacrymans (strain S7.9)</name>
    <name type="common">Dry rot fungus</name>
    <dbReference type="NCBI Taxonomy" id="578457"/>
    <lineage>
        <taxon>Eukaryota</taxon>
        <taxon>Fungi</taxon>
        <taxon>Dikarya</taxon>
        <taxon>Basidiomycota</taxon>
        <taxon>Agaricomycotina</taxon>
        <taxon>Agaricomycetes</taxon>
        <taxon>Agaricomycetidae</taxon>
        <taxon>Boletales</taxon>
        <taxon>Coniophorineae</taxon>
        <taxon>Serpulaceae</taxon>
        <taxon>Serpula</taxon>
    </lineage>
</organism>
<sequence length="92" mass="10765">MILRLIALPANNMLPALESDRNRALDRACRPYVPFSGSLSSRMLERHNHVTRNLSSSHLLGSACYIWSRRSRTRNCKVSKFQWFFWVEILSQ</sequence>
<dbReference type="RefSeq" id="XP_007322356.1">
    <property type="nucleotide sequence ID" value="XM_007322294.1"/>
</dbReference>
<name>F8P7I8_SERL9</name>
<protein>
    <submittedName>
        <fullName evidence="1">Uncharacterized protein</fullName>
    </submittedName>
</protein>
<gene>
    <name evidence="1" type="ORF">SERLADRAFT_476549</name>
</gene>
<dbReference type="Proteomes" id="UP000008064">
    <property type="component" value="Unassembled WGS sequence"/>
</dbReference>
<reference evidence="1" key="1">
    <citation type="submission" date="2011-04" db="EMBL/GenBank/DDBJ databases">
        <title>Evolution of plant cell wall degrading machinery underlies the functional diversity of forest fungi.</title>
        <authorList>
            <consortium name="US DOE Joint Genome Institute (JGI-PGF)"/>
            <person name="Eastwood D.C."/>
            <person name="Floudas D."/>
            <person name="Binder M."/>
            <person name="Majcherczyk A."/>
            <person name="Schneider P."/>
            <person name="Aerts A."/>
            <person name="Asiegbu F.O."/>
            <person name="Baker S.E."/>
            <person name="Barry K."/>
            <person name="Bendiksby M."/>
            <person name="Blumentritt M."/>
            <person name="Coutinho P.M."/>
            <person name="Cullen D."/>
            <person name="Cullen D."/>
            <person name="Gathman A."/>
            <person name="Goodell B."/>
            <person name="Henrissat B."/>
            <person name="Ihrmark K."/>
            <person name="Kauserud H."/>
            <person name="Kohler A."/>
            <person name="LaButti K."/>
            <person name="Lapidus A."/>
            <person name="Lavin J.L."/>
            <person name="Lee Y.-H."/>
            <person name="Lindquist E."/>
            <person name="Lilly W."/>
            <person name="Lucas S."/>
            <person name="Morin E."/>
            <person name="Murat C."/>
            <person name="Oguiza J.A."/>
            <person name="Park J."/>
            <person name="Pisabarro A.G."/>
            <person name="Riley R."/>
            <person name="Rosling A."/>
            <person name="Salamov A."/>
            <person name="Schmidt O."/>
            <person name="Schmutz J."/>
            <person name="Skrede I."/>
            <person name="Stenlid J."/>
            <person name="Wiebenga A."/>
            <person name="Xie X."/>
            <person name="Kues U."/>
            <person name="Hibbett D.S."/>
            <person name="Hoffmeister D."/>
            <person name="Hogberg N."/>
            <person name="Martin F."/>
            <person name="Grigoriev I.V."/>
            <person name="Watkinson S.C."/>
        </authorList>
    </citation>
    <scope>NUCLEOTIDE SEQUENCE</scope>
    <source>
        <strain evidence="1">S7.9</strain>
    </source>
</reference>
<dbReference type="GeneID" id="18820827"/>
<dbReference type="AlphaFoldDB" id="F8P7I8"/>
<proteinExistence type="predicted"/>
<dbReference type="EMBL" id="GL945439">
    <property type="protein sequence ID" value="EGO21399.1"/>
    <property type="molecule type" value="Genomic_DNA"/>
</dbReference>
<accession>F8P7I8</accession>
<dbReference type="KEGG" id="sla:SERLADRAFT_476549"/>